<dbReference type="AlphaFoldDB" id="A0A1V3SU16"/>
<evidence type="ECO:0000313" key="3">
    <source>
        <dbReference type="Proteomes" id="UP000188586"/>
    </source>
</evidence>
<evidence type="ECO:0000256" key="1">
    <source>
        <dbReference type="SAM" id="MobiDB-lite"/>
    </source>
</evidence>
<evidence type="ECO:0000313" key="2">
    <source>
        <dbReference type="EMBL" id="OOH70032.1"/>
    </source>
</evidence>
<comment type="caution">
    <text evidence="2">The sequence shown here is derived from an EMBL/GenBank/DDBJ whole genome shotgun (WGS) entry which is preliminary data.</text>
</comment>
<organism evidence="2 3">
    <name type="scientific">Leptospirillum ferriphilum</name>
    <dbReference type="NCBI Taxonomy" id="178606"/>
    <lineage>
        <taxon>Bacteria</taxon>
        <taxon>Pseudomonadati</taxon>
        <taxon>Nitrospirota</taxon>
        <taxon>Nitrospiria</taxon>
        <taxon>Nitrospirales</taxon>
        <taxon>Nitrospiraceae</taxon>
        <taxon>Leptospirillum</taxon>
    </lineage>
</organism>
<dbReference type="EMBL" id="MPOJ01000029">
    <property type="protein sequence ID" value="OOH70032.1"/>
    <property type="molecule type" value="Genomic_DNA"/>
</dbReference>
<dbReference type="Proteomes" id="UP000188586">
    <property type="component" value="Unassembled WGS sequence"/>
</dbReference>
<name>A0A1V3SU16_9BACT</name>
<protein>
    <submittedName>
        <fullName evidence="2">Uncharacterized protein</fullName>
    </submittedName>
</protein>
<gene>
    <name evidence="2" type="ORF">BOX24_11000</name>
</gene>
<sequence length="98" mass="11130">MLNSSRTDIHHSPFNFKDKQNLKTGKTGTGRLWKVHRRSSPGKNKFFSFATFVSSSATNSALSIFQIHLFEDRSLQSIGIIPGIRFREESVNRFVTSP</sequence>
<proteinExistence type="predicted"/>
<accession>A0A1V3SU16</accession>
<feature type="compositionally biased region" description="Basic and acidic residues" evidence="1">
    <location>
        <begin position="7"/>
        <end position="21"/>
    </location>
</feature>
<reference evidence="2 3" key="1">
    <citation type="submission" date="2016-11" db="EMBL/GenBank/DDBJ databases">
        <title>Comparative genomics of co-occurring bacteria in distinct bioleaching systems unravels niche-specific adaptation.</title>
        <authorList>
            <person name="Zhang X."/>
            <person name="Liu X."/>
            <person name="Yin H."/>
        </authorList>
    </citation>
    <scope>NUCLEOTIDE SEQUENCE [LARGE SCALE GENOMIC DNA]</scope>
    <source>
        <strain evidence="2 3">DX</strain>
    </source>
</reference>
<feature type="region of interest" description="Disordered" evidence="1">
    <location>
        <begin position="1"/>
        <end position="30"/>
    </location>
</feature>